<dbReference type="Proteomes" id="UP000077266">
    <property type="component" value="Unassembled WGS sequence"/>
</dbReference>
<protein>
    <submittedName>
        <fullName evidence="1">Uncharacterized protein</fullName>
    </submittedName>
</protein>
<reference evidence="1 2" key="1">
    <citation type="journal article" date="2016" name="Mol. Biol. Evol.">
        <title>Comparative Genomics of Early-Diverging Mushroom-Forming Fungi Provides Insights into the Origins of Lignocellulose Decay Capabilities.</title>
        <authorList>
            <person name="Nagy L.G."/>
            <person name="Riley R."/>
            <person name="Tritt A."/>
            <person name="Adam C."/>
            <person name="Daum C."/>
            <person name="Floudas D."/>
            <person name="Sun H."/>
            <person name="Yadav J.S."/>
            <person name="Pangilinan J."/>
            <person name="Larsson K.H."/>
            <person name="Matsuura K."/>
            <person name="Barry K."/>
            <person name="Labutti K."/>
            <person name="Kuo R."/>
            <person name="Ohm R.A."/>
            <person name="Bhattacharya S.S."/>
            <person name="Shirouzu T."/>
            <person name="Yoshinaga Y."/>
            <person name="Martin F.M."/>
            <person name="Grigoriev I.V."/>
            <person name="Hibbett D.S."/>
        </authorList>
    </citation>
    <scope>NUCLEOTIDE SEQUENCE [LARGE SCALE GENOMIC DNA]</scope>
    <source>
        <strain evidence="1 2">HHB12029</strain>
    </source>
</reference>
<proteinExistence type="predicted"/>
<name>A0A166N5K7_EXIGL</name>
<dbReference type="InParanoid" id="A0A166N5K7"/>
<evidence type="ECO:0000313" key="1">
    <source>
        <dbReference type="EMBL" id="KZV78780.1"/>
    </source>
</evidence>
<keyword evidence="2" id="KW-1185">Reference proteome</keyword>
<sequence length="72" mass="7857">MSSWCTTAPRIPVTAVFGDTALAAAAAHRRRLHFALVSSRHWSHASGGAHLLDCFMDTYVAHSRRSVRIPGL</sequence>
<dbReference type="EMBL" id="KV426765">
    <property type="protein sequence ID" value="KZV78780.1"/>
    <property type="molecule type" value="Genomic_DNA"/>
</dbReference>
<evidence type="ECO:0000313" key="2">
    <source>
        <dbReference type="Proteomes" id="UP000077266"/>
    </source>
</evidence>
<dbReference type="AlphaFoldDB" id="A0A166N5K7"/>
<organism evidence="1 2">
    <name type="scientific">Exidia glandulosa HHB12029</name>
    <dbReference type="NCBI Taxonomy" id="1314781"/>
    <lineage>
        <taxon>Eukaryota</taxon>
        <taxon>Fungi</taxon>
        <taxon>Dikarya</taxon>
        <taxon>Basidiomycota</taxon>
        <taxon>Agaricomycotina</taxon>
        <taxon>Agaricomycetes</taxon>
        <taxon>Auriculariales</taxon>
        <taxon>Exidiaceae</taxon>
        <taxon>Exidia</taxon>
    </lineage>
</organism>
<accession>A0A166N5K7</accession>
<gene>
    <name evidence="1" type="ORF">EXIGLDRAFT_736572</name>
</gene>
<feature type="non-terminal residue" evidence="1">
    <location>
        <position position="72"/>
    </location>
</feature>